<name>A0A9P7ZXQ1_MORAP</name>
<accession>A0A9P7ZXQ1</accession>
<evidence type="ECO:0000313" key="2">
    <source>
        <dbReference type="Proteomes" id="UP000717515"/>
    </source>
</evidence>
<reference evidence="1" key="1">
    <citation type="submission" date="2021-07" db="EMBL/GenBank/DDBJ databases">
        <title>Draft genome of Mortierella alpina, strain LL118, isolated from an aspen leaf litter sample.</title>
        <authorList>
            <person name="Yang S."/>
            <person name="Vinatzer B.A."/>
        </authorList>
    </citation>
    <scope>NUCLEOTIDE SEQUENCE</scope>
    <source>
        <strain evidence="1">LL118</strain>
    </source>
</reference>
<dbReference type="AlphaFoldDB" id="A0A9P7ZXQ1"/>
<comment type="caution">
    <text evidence="1">The sequence shown here is derived from an EMBL/GenBank/DDBJ whole genome shotgun (WGS) entry which is preliminary data.</text>
</comment>
<sequence>HKKAQETSAGVTITEIEDNLPSLRGDDAHVEGYVSRVKDVEATLVKFYSDDDRESWERHNFYLKKAFDEEFQVVANSLLKMVGMVGGTSSAPREENYKVLIAIGLGDFGSNNTLSSLHTSFKKYFVELAKSSGYIVCGVNEFYTSRRCPRCEQFVGQVTLCRSIAVPPPARRSPARQTFAQYLKARGWMVMECETEANLSSGNDCQPGDVVATRNSGRCQKHSWDSRRATEAKYAAAADQLLKMVGGSIGERGKYNNVLFGNGLGKFSSTSGLTSLHSSF</sequence>
<dbReference type="EMBL" id="JAIFTL010000320">
    <property type="protein sequence ID" value="KAG9320164.1"/>
    <property type="molecule type" value="Genomic_DNA"/>
</dbReference>
<organism evidence="1 2">
    <name type="scientific">Mortierella alpina</name>
    <name type="common">Oleaginous fungus</name>
    <name type="synonym">Mortierella renispora</name>
    <dbReference type="NCBI Taxonomy" id="64518"/>
    <lineage>
        <taxon>Eukaryota</taxon>
        <taxon>Fungi</taxon>
        <taxon>Fungi incertae sedis</taxon>
        <taxon>Mucoromycota</taxon>
        <taxon>Mortierellomycotina</taxon>
        <taxon>Mortierellomycetes</taxon>
        <taxon>Mortierellales</taxon>
        <taxon>Mortierellaceae</taxon>
        <taxon>Mortierella</taxon>
    </lineage>
</organism>
<gene>
    <name evidence="1" type="ORF">KVV02_001784</name>
</gene>
<evidence type="ECO:0000313" key="1">
    <source>
        <dbReference type="EMBL" id="KAG9320164.1"/>
    </source>
</evidence>
<proteinExistence type="predicted"/>
<protein>
    <submittedName>
        <fullName evidence="1">Uncharacterized protein</fullName>
    </submittedName>
</protein>
<feature type="non-terminal residue" evidence="1">
    <location>
        <position position="1"/>
    </location>
</feature>
<dbReference type="Proteomes" id="UP000717515">
    <property type="component" value="Unassembled WGS sequence"/>
</dbReference>